<keyword evidence="7 11" id="KW-0418">Kinase</keyword>
<protein>
    <recommendedName>
        <fullName evidence="3 11">Shikimate kinase</fullName>
        <shortName evidence="11">SK</shortName>
        <ecNumber evidence="3 11">2.7.1.71</ecNumber>
    </recommendedName>
</protein>
<reference evidence="13" key="2">
    <citation type="submission" date="2016-01" db="EMBL/GenBank/DDBJ databases">
        <title>Six Aerococcus type strain genome sequencing and assembly using PacBio and Illumina Hiseq.</title>
        <authorList>
            <person name="Carkaci D."/>
            <person name="Dargis R."/>
            <person name="Nielsen X.C."/>
            <person name="Skovgaard O."/>
            <person name="Fuursted K."/>
            <person name="Christensen J.J."/>
        </authorList>
    </citation>
    <scope>NUCLEOTIDE SEQUENCE [LARGE SCALE GENOMIC DNA]</scope>
    <source>
        <strain evidence="13">CCUG42038B</strain>
    </source>
</reference>
<reference evidence="12 13" key="1">
    <citation type="journal article" date="2016" name="Genome Announc.">
        <title>Complete Genome Sequences of Aerococcus christensenii CCUG 28831T, Aerococcus sanguinicola CCUG 43001T, Aerococcus urinae CCUG 36881T, Aerococcus urinaeequi CCUG 28094T, Aerococcus urinaehominis CCUG 42038 BT, and Aerococcus viridans CCUG 4311T.</title>
        <authorList>
            <person name="Carkaci D."/>
            <person name="Dargis R."/>
            <person name="Nielsen X.C."/>
            <person name="Skovgaard O."/>
            <person name="Fuursted K."/>
            <person name="Christensen J.J."/>
        </authorList>
    </citation>
    <scope>NUCLEOTIDE SEQUENCE [LARGE SCALE GENOMIC DNA]</scope>
    <source>
        <strain evidence="12 13">CCUG42038B</strain>
    </source>
</reference>
<evidence type="ECO:0000313" key="13">
    <source>
        <dbReference type="Proteomes" id="UP000062260"/>
    </source>
</evidence>
<evidence type="ECO:0000256" key="3">
    <source>
        <dbReference type="ARBA" id="ARBA00012154"/>
    </source>
</evidence>
<feature type="binding site" evidence="11">
    <location>
        <position position="77"/>
    </location>
    <ligand>
        <name>substrate</name>
    </ligand>
</feature>
<keyword evidence="6 11" id="KW-0547">Nucleotide-binding</keyword>
<dbReference type="OrthoDB" id="9800332at2"/>
<evidence type="ECO:0000256" key="7">
    <source>
        <dbReference type="ARBA" id="ARBA00022777"/>
    </source>
</evidence>
<feature type="binding site" evidence="11">
    <location>
        <position position="32"/>
    </location>
    <ligand>
        <name>substrate</name>
    </ligand>
</feature>
<dbReference type="SUPFAM" id="SSF52540">
    <property type="entry name" value="P-loop containing nucleoside triphosphate hydrolases"/>
    <property type="match status" value="1"/>
</dbReference>
<keyword evidence="9 11" id="KW-0057">Aromatic amino acid biosynthesis</keyword>
<sequence length="172" mass="19101">MSIYLIGFMGAGKTTVGRILADRLNQPFVDLDDYIADQAGLSVPEIFEQFGEGHFRQLELQAIQASLDQPGVIATGGGCVETPAVCQLLSQADRVYYLQADFDALYQRIQQDTETIRPLAQPGQEAATKARYLARQARYQEAGGQTINTDLMTPDQVAEWIINDLERRDHHG</sequence>
<evidence type="ECO:0000256" key="6">
    <source>
        <dbReference type="ARBA" id="ARBA00022741"/>
    </source>
</evidence>
<evidence type="ECO:0000256" key="1">
    <source>
        <dbReference type="ARBA" id="ARBA00004842"/>
    </source>
</evidence>
<comment type="catalytic activity">
    <reaction evidence="10 11">
        <text>shikimate + ATP = 3-phosphoshikimate + ADP + H(+)</text>
        <dbReference type="Rhea" id="RHEA:13121"/>
        <dbReference type="ChEBI" id="CHEBI:15378"/>
        <dbReference type="ChEBI" id="CHEBI:30616"/>
        <dbReference type="ChEBI" id="CHEBI:36208"/>
        <dbReference type="ChEBI" id="CHEBI:145989"/>
        <dbReference type="ChEBI" id="CHEBI:456216"/>
        <dbReference type="EC" id="2.7.1.71"/>
    </reaction>
</comment>
<dbReference type="UniPathway" id="UPA00053">
    <property type="reaction ID" value="UER00088"/>
</dbReference>
<comment type="subcellular location">
    <subcellularLocation>
        <location evidence="11">Cytoplasm</location>
    </subcellularLocation>
</comment>
<dbReference type="GO" id="GO:0008652">
    <property type="term" value="P:amino acid biosynthetic process"/>
    <property type="evidence" value="ECO:0007669"/>
    <property type="project" value="UniProtKB-KW"/>
</dbReference>
<dbReference type="GO" id="GO:0005829">
    <property type="term" value="C:cytosol"/>
    <property type="evidence" value="ECO:0007669"/>
    <property type="project" value="TreeGrafter"/>
</dbReference>
<feature type="binding site" evidence="11">
    <location>
        <begin position="10"/>
        <end position="15"/>
    </location>
    <ligand>
        <name>ATP</name>
        <dbReference type="ChEBI" id="CHEBI:30616"/>
    </ligand>
</feature>
<dbReference type="GO" id="GO:0004765">
    <property type="term" value="F:shikimate kinase activity"/>
    <property type="evidence" value="ECO:0007669"/>
    <property type="project" value="UniProtKB-UniRule"/>
</dbReference>
<feature type="binding site" evidence="11">
    <location>
        <position position="117"/>
    </location>
    <ligand>
        <name>ATP</name>
        <dbReference type="ChEBI" id="CHEBI:30616"/>
    </ligand>
</feature>
<dbReference type="GO" id="GO:0009423">
    <property type="term" value="P:chorismate biosynthetic process"/>
    <property type="evidence" value="ECO:0007669"/>
    <property type="project" value="UniProtKB-UniRule"/>
</dbReference>
<proteinExistence type="inferred from homology"/>
<dbReference type="STRING" id="128944.AWM75_07725"/>
<dbReference type="RefSeq" id="WP_067980459.1">
    <property type="nucleotide sequence ID" value="NZ_CP014163.1"/>
</dbReference>
<dbReference type="KEGG" id="auh:AWM75_07725"/>
<feature type="binding site" evidence="11">
    <location>
        <position position="14"/>
    </location>
    <ligand>
        <name>Mg(2+)</name>
        <dbReference type="ChEBI" id="CHEBI:18420"/>
    </ligand>
</feature>
<dbReference type="PANTHER" id="PTHR21087">
    <property type="entry name" value="SHIKIMATE KINASE"/>
    <property type="match status" value="1"/>
</dbReference>
<dbReference type="EC" id="2.7.1.71" evidence="3 11"/>
<dbReference type="InterPro" id="IPR023000">
    <property type="entry name" value="Shikimate_kinase_CS"/>
</dbReference>
<comment type="cofactor">
    <cofactor evidence="11">
        <name>Mg(2+)</name>
        <dbReference type="ChEBI" id="CHEBI:18420"/>
    </cofactor>
    <text evidence="11">Binds 1 Mg(2+) ion per subunit.</text>
</comment>
<dbReference type="Pfam" id="PF01202">
    <property type="entry name" value="SKI"/>
    <property type="match status" value="1"/>
</dbReference>
<dbReference type="GO" id="GO:0005524">
    <property type="term" value="F:ATP binding"/>
    <property type="evidence" value="ECO:0007669"/>
    <property type="project" value="UniProtKB-UniRule"/>
</dbReference>
<keyword evidence="11" id="KW-0460">Magnesium</keyword>
<feature type="binding site" evidence="11">
    <location>
        <position position="56"/>
    </location>
    <ligand>
        <name>substrate</name>
    </ligand>
</feature>
<keyword evidence="13" id="KW-1185">Reference proteome</keyword>
<dbReference type="HAMAP" id="MF_00109">
    <property type="entry name" value="Shikimate_kinase"/>
    <property type="match status" value="1"/>
</dbReference>
<gene>
    <name evidence="11" type="primary">aroK</name>
    <name evidence="12" type="ORF">AWM75_07725</name>
</gene>
<keyword evidence="11" id="KW-0479">Metal-binding</keyword>
<evidence type="ECO:0000256" key="4">
    <source>
        <dbReference type="ARBA" id="ARBA00022605"/>
    </source>
</evidence>
<comment type="similarity">
    <text evidence="2 11">Belongs to the shikimate kinase family.</text>
</comment>
<accession>A0A109RHG9</accession>
<keyword evidence="5 11" id="KW-0808">Transferase</keyword>
<dbReference type="AlphaFoldDB" id="A0A109RHG9"/>
<dbReference type="InterPro" id="IPR031322">
    <property type="entry name" value="Shikimate/glucono_kinase"/>
</dbReference>
<name>A0A109RHG9_9LACT</name>
<dbReference type="CDD" id="cd00464">
    <property type="entry name" value="SK"/>
    <property type="match status" value="1"/>
</dbReference>
<comment type="subunit">
    <text evidence="11">Monomer.</text>
</comment>
<dbReference type="PROSITE" id="PS01128">
    <property type="entry name" value="SHIKIMATE_KINASE"/>
    <property type="match status" value="1"/>
</dbReference>
<dbReference type="GO" id="GO:0009073">
    <property type="term" value="P:aromatic amino acid family biosynthetic process"/>
    <property type="evidence" value="ECO:0007669"/>
    <property type="project" value="UniProtKB-KW"/>
</dbReference>
<dbReference type="EMBL" id="CP014163">
    <property type="protein sequence ID" value="AMB99861.1"/>
    <property type="molecule type" value="Genomic_DNA"/>
</dbReference>
<evidence type="ECO:0000256" key="5">
    <source>
        <dbReference type="ARBA" id="ARBA00022679"/>
    </source>
</evidence>
<keyword evidence="4 11" id="KW-0028">Amino-acid biosynthesis</keyword>
<dbReference type="GO" id="GO:0000287">
    <property type="term" value="F:magnesium ion binding"/>
    <property type="evidence" value="ECO:0007669"/>
    <property type="project" value="UniProtKB-UniRule"/>
</dbReference>
<keyword evidence="11" id="KW-0963">Cytoplasm</keyword>
<keyword evidence="8 11" id="KW-0067">ATP-binding</keyword>
<dbReference type="Gene3D" id="3.40.50.300">
    <property type="entry name" value="P-loop containing nucleotide triphosphate hydrolases"/>
    <property type="match status" value="1"/>
</dbReference>
<comment type="caution">
    <text evidence="11">Lacks conserved residue(s) required for the propagation of feature annotation.</text>
</comment>
<organism evidence="12 13">
    <name type="scientific">Aerococcus urinaehominis</name>
    <dbReference type="NCBI Taxonomy" id="128944"/>
    <lineage>
        <taxon>Bacteria</taxon>
        <taxon>Bacillati</taxon>
        <taxon>Bacillota</taxon>
        <taxon>Bacilli</taxon>
        <taxon>Lactobacillales</taxon>
        <taxon>Aerococcaceae</taxon>
        <taxon>Aerococcus</taxon>
    </lineage>
</organism>
<dbReference type="Proteomes" id="UP000062260">
    <property type="component" value="Chromosome"/>
</dbReference>
<feature type="binding site" evidence="11">
    <location>
        <position position="135"/>
    </location>
    <ligand>
        <name>substrate</name>
    </ligand>
</feature>
<evidence type="ECO:0000256" key="10">
    <source>
        <dbReference type="ARBA" id="ARBA00048567"/>
    </source>
</evidence>
<evidence type="ECO:0000256" key="9">
    <source>
        <dbReference type="ARBA" id="ARBA00023141"/>
    </source>
</evidence>
<dbReference type="PRINTS" id="PR01100">
    <property type="entry name" value="SHIKIMTKNASE"/>
</dbReference>
<evidence type="ECO:0000256" key="8">
    <source>
        <dbReference type="ARBA" id="ARBA00022840"/>
    </source>
</evidence>
<evidence type="ECO:0000256" key="11">
    <source>
        <dbReference type="HAMAP-Rule" id="MF_00109"/>
    </source>
</evidence>
<comment type="pathway">
    <text evidence="1 11">Metabolic intermediate biosynthesis; chorismate biosynthesis; chorismate from D-erythrose 4-phosphate and phosphoenolpyruvate: step 5/7.</text>
</comment>
<dbReference type="InterPro" id="IPR027417">
    <property type="entry name" value="P-loop_NTPase"/>
</dbReference>
<dbReference type="InterPro" id="IPR000623">
    <property type="entry name" value="Shikimate_kinase/TSH1"/>
</dbReference>
<evidence type="ECO:0000313" key="12">
    <source>
        <dbReference type="EMBL" id="AMB99861.1"/>
    </source>
</evidence>
<evidence type="ECO:0000256" key="2">
    <source>
        <dbReference type="ARBA" id="ARBA00006997"/>
    </source>
</evidence>
<dbReference type="PANTHER" id="PTHR21087:SF16">
    <property type="entry name" value="SHIKIMATE KINASE 1, CHLOROPLASTIC"/>
    <property type="match status" value="1"/>
</dbReference>
<comment type="function">
    <text evidence="11">Catalyzes the specific phosphorylation of the 3-hydroxyl group of shikimic acid using ATP as a cosubstrate.</text>
</comment>